<evidence type="ECO:0000313" key="1">
    <source>
        <dbReference type="Proteomes" id="UP000036681"/>
    </source>
</evidence>
<dbReference type="Proteomes" id="UP000036681">
    <property type="component" value="Unplaced"/>
</dbReference>
<organism evidence="1 2">
    <name type="scientific">Ascaris lumbricoides</name>
    <name type="common">Giant roundworm</name>
    <dbReference type="NCBI Taxonomy" id="6252"/>
    <lineage>
        <taxon>Eukaryota</taxon>
        <taxon>Metazoa</taxon>
        <taxon>Ecdysozoa</taxon>
        <taxon>Nematoda</taxon>
        <taxon>Chromadorea</taxon>
        <taxon>Rhabditida</taxon>
        <taxon>Spirurina</taxon>
        <taxon>Ascaridomorpha</taxon>
        <taxon>Ascaridoidea</taxon>
        <taxon>Ascarididae</taxon>
        <taxon>Ascaris</taxon>
    </lineage>
</organism>
<sequence>MPASIYFGNNSARSFSQCGAISDGFNSTQFPAANAPHSGLSNNCSGKFHGAIMSTTPRGSFCIYAAS</sequence>
<accession>A0A0M3HI58</accession>
<dbReference type="AlphaFoldDB" id="A0A0M3HI58"/>
<protein>
    <submittedName>
        <fullName evidence="2">Ash family protein</fullName>
    </submittedName>
</protein>
<reference evidence="2" key="1">
    <citation type="submission" date="2017-02" db="UniProtKB">
        <authorList>
            <consortium name="WormBaseParasite"/>
        </authorList>
    </citation>
    <scope>IDENTIFICATION</scope>
</reference>
<proteinExistence type="predicted"/>
<keyword evidence="1" id="KW-1185">Reference proteome</keyword>
<name>A0A0M3HI58_ASCLU</name>
<dbReference type="WBParaSite" id="ALUE_0000120301-mRNA-1">
    <property type="protein sequence ID" value="ALUE_0000120301-mRNA-1"/>
    <property type="gene ID" value="ALUE_0000120301"/>
</dbReference>
<evidence type="ECO:0000313" key="2">
    <source>
        <dbReference type="WBParaSite" id="ALUE_0000120301-mRNA-1"/>
    </source>
</evidence>